<proteinExistence type="predicted"/>
<dbReference type="InterPro" id="IPR005939">
    <property type="entry name" value="BLH_phosphatase-like"/>
</dbReference>
<sequence>MTTLTKLDESLYVAGQIVDADVDSLRDAGIVAIINNRPDGEEAGQPSADEARRFFEEQGFSYHHVPVTMDTLGPEVVEDFRAVLNQASGPVVAHCRSGMRSTLLWALAEARYGSQSAEAIMAQAKSAGYDLTSAQGLLEQIAAMPR</sequence>
<feature type="domain" description="Beta-lactamase hydrolase-like protein phosphatase-like" evidence="1">
    <location>
        <begin position="6"/>
        <end position="110"/>
    </location>
</feature>
<accession>A0ABT5YMN7</accession>
<name>A0ABT5YMN7_9PROT</name>
<dbReference type="NCBIfam" id="TIGR01244">
    <property type="entry name" value="TIGR01244 family sulfur transferase"/>
    <property type="match status" value="1"/>
</dbReference>
<dbReference type="RefSeq" id="WP_275822430.1">
    <property type="nucleotide sequence ID" value="NZ_JARHUD010000005.1"/>
</dbReference>
<reference evidence="2 3" key="1">
    <citation type="submission" date="2023-03" db="EMBL/GenBank/DDBJ databases">
        <title>Fodinicurvata sp. CAU 1616 isolated from sea sendiment.</title>
        <authorList>
            <person name="Kim W."/>
        </authorList>
    </citation>
    <scope>NUCLEOTIDE SEQUENCE [LARGE SCALE GENOMIC DNA]</scope>
    <source>
        <strain evidence="2 3">CAU 1616</strain>
    </source>
</reference>
<protein>
    <submittedName>
        <fullName evidence="2">TIGR01244 family sulfur transferase</fullName>
    </submittedName>
</protein>
<gene>
    <name evidence="2" type="ORF">P2G67_09580</name>
</gene>
<dbReference type="Pfam" id="PF04273">
    <property type="entry name" value="BLH_phosphatase"/>
    <property type="match status" value="1"/>
</dbReference>
<dbReference type="InterPro" id="IPR029021">
    <property type="entry name" value="Prot-tyrosine_phosphatase-like"/>
</dbReference>
<dbReference type="CDD" id="cd14503">
    <property type="entry name" value="PTP-bact"/>
    <property type="match status" value="1"/>
</dbReference>
<dbReference type="EMBL" id="JARHUD010000005">
    <property type="protein sequence ID" value="MDF2096225.1"/>
    <property type="molecule type" value="Genomic_DNA"/>
</dbReference>
<keyword evidence="2" id="KW-0808">Transferase</keyword>
<evidence type="ECO:0000313" key="3">
    <source>
        <dbReference type="Proteomes" id="UP001215503"/>
    </source>
</evidence>
<evidence type="ECO:0000259" key="1">
    <source>
        <dbReference type="Pfam" id="PF04273"/>
    </source>
</evidence>
<dbReference type="Proteomes" id="UP001215503">
    <property type="component" value="Unassembled WGS sequence"/>
</dbReference>
<keyword evidence="3" id="KW-1185">Reference proteome</keyword>
<dbReference type="SUPFAM" id="SSF52799">
    <property type="entry name" value="(Phosphotyrosine protein) phosphatases II"/>
    <property type="match status" value="1"/>
</dbReference>
<comment type="caution">
    <text evidence="2">The sequence shown here is derived from an EMBL/GenBank/DDBJ whole genome shotgun (WGS) entry which is preliminary data.</text>
</comment>
<dbReference type="GO" id="GO:0016740">
    <property type="term" value="F:transferase activity"/>
    <property type="evidence" value="ECO:0007669"/>
    <property type="project" value="UniProtKB-KW"/>
</dbReference>
<evidence type="ECO:0000313" key="2">
    <source>
        <dbReference type="EMBL" id="MDF2096225.1"/>
    </source>
</evidence>
<dbReference type="Gene3D" id="3.90.190.10">
    <property type="entry name" value="Protein tyrosine phosphatase superfamily"/>
    <property type="match status" value="1"/>
</dbReference>
<organism evidence="2 3">
    <name type="scientific">Aquibaculum arenosum</name>
    <dbReference type="NCBI Taxonomy" id="3032591"/>
    <lineage>
        <taxon>Bacteria</taxon>
        <taxon>Pseudomonadati</taxon>
        <taxon>Pseudomonadota</taxon>
        <taxon>Alphaproteobacteria</taxon>
        <taxon>Rhodospirillales</taxon>
        <taxon>Rhodovibrionaceae</taxon>
        <taxon>Aquibaculum</taxon>
    </lineage>
</organism>